<dbReference type="SUPFAM" id="SSF54001">
    <property type="entry name" value="Cysteine proteinases"/>
    <property type="match status" value="1"/>
</dbReference>
<dbReference type="InterPro" id="IPR018200">
    <property type="entry name" value="USP_CS"/>
</dbReference>
<evidence type="ECO:0000256" key="7">
    <source>
        <dbReference type="ARBA" id="ARBA00022801"/>
    </source>
</evidence>
<evidence type="ECO:0000259" key="11">
    <source>
        <dbReference type="PROSITE" id="PS50235"/>
    </source>
</evidence>
<dbReference type="PROSITE" id="PS00972">
    <property type="entry name" value="USP_1"/>
    <property type="match status" value="1"/>
</dbReference>
<comment type="similarity">
    <text evidence="3">Belongs to the peptidase C19 family.</text>
</comment>
<evidence type="ECO:0000256" key="6">
    <source>
        <dbReference type="ARBA" id="ARBA00022786"/>
    </source>
</evidence>
<keyword evidence="6" id="KW-0833">Ubl conjugation pathway</keyword>
<organism evidence="12 13">
    <name type="scientific">Batrachochytrium salamandrivorans</name>
    <dbReference type="NCBI Taxonomy" id="1357716"/>
    <lineage>
        <taxon>Eukaryota</taxon>
        <taxon>Fungi</taxon>
        <taxon>Fungi incertae sedis</taxon>
        <taxon>Chytridiomycota</taxon>
        <taxon>Chytridiomycota incertae sedis</taxon>
        <taxon>Chytridiomycetes</taxon>
        <taxon>Rhizophydiales</taxon>
        <taxon>Rhizophydiales incertae sedis</taxon>
        <taxon>Batrachochytrium</taxon>
    </lineage>
</organism>
<protein>
    <recommendedName>
        <fullName evidence="4">ubiquitinyl hydrolase 1</fullName>
        <ecNumber evidence="4">3.4.19.12</ecNumber>
    </recommendedName>
</protein>
<dbReference type="EC" id="3.4.19.12" evidence="4"/>
<keyword evidence="8" id="KW-0788">Thiol protease</keyword>
<dbReference type="Gene3D" id="3.90.70.10">
    <property type="entry name" value="Cysteine proteinases"/>
    <property type="match status" value="2"/>
</dbReference>
<reference evidence="12 13" key="1">
    <citation type="submission" date="2021-02" db="EMBL/GenBank/DDBJ databases">
        <title>Variation within the Batrachochytrium salamandrivorans European outbreak.</title>
        <authorList>
            <person name="Kelly M."/>
            <person name="Pasmans F."/>
            <person name="Shea T.P."/>
            <person name="Munoz J.F."/>
            <person name="Carranza S."/>
            <person name="Cuomo C.A."/>
            <person name="Martel A."/>
        </authorList>
    </citation>
    <scope>NUCLEOTIDE SEQUENCE [LARGE SCALE GENOMIC DNA]</scope>
    <source>
        <strain evidence="12 13">AMFP18/2</strain>
    </source>
</reference>
<accession>A0ABQ8F6S0</accession>
<feature type="compositionally biased region" description="Polar residues" evidence="10">
    <location>
        <begin position="534"/>
        <end position="546"/>
    </location>
</feature>
<feature type="region of interest" description="Disordered" evidence="10">
    <location>
        <begin position="517"/>
        <end position="549"/>
    </location>
</feature>
<keyword evidence="7" id="KW-0378">Hydrolase</keyword>
<feature type="region of interest" description="Disordered" evidence="10">
    <location>
        <begin position="1"/>
        <end position="23"/>
    </location>
</feature>
<keyword evidence="13" id="KW-1185">Reference proteome</keyword>
<comment type="subcellular location">
    <subcellularLocation>
        <location evidence="2">Nucleus</location>
    </subcellularLocation>
</comment>
<evidence type="ECO:0000256" key="5">
    <source>
        <dbReference type="ARBA" id="ARBA00022670"/>
    </source>
</evidence>
<comment type="caution">
    <text evidence="12">The sequence shown here is derived from an EMBL/GenBank/DDBJ whole genome shotgun (WGS) entry which is preliminary data.</text>
</comment>
<dbReference type="PANTHER" id="PTHR24006:SF722">
    <property type="entry name" value="UBIQUITIN CARBOXYL-TERMINAL HYDROLASE 48"/>
    <property type="match status" value="1"/>
</dbReference>
<evidence type="ECO:0000256" key="2">
    <source>
        <dbReference type="ARBA" id="ARBA00004123"/>
    </source>
</evidence>
<dbReference type="InterPro" id="IPR050164">
    <property type="entry name" value="Peptidase_C19"/>
</dbReference>
<dbReference type="PANTHER" id="PTHR24006">
    <property type="entry name" value="UBIQUITIN CARBOXYL-TERMINAL HYDROLASE"/>
    <property type="match status" value="1"/>
</dbReference>
<evidence type="ECO:0000256" key="9">
    <source>
        <dbReference type="ARBA" id="ARBA00023242"/>
    </source>
</evidence>
<evidence type="ECO:0000256" key="8">
    <source>
        <dbReference type="ARBA" id="ARBA00022807"/>
    </source>
</evidence>
<dbReference type="InterPro" id="IPR001394">
    <property type="entry name" value="Peptidase_C19_UCH"/>
</dbReference>
<feature type="compositionally biased region" description="Polar residues" evidence="10">
    <location>
        <begin position="1"/>
        <end position="10"/>
    </location>
</feature>
<evidence type="ECO:0000313" key="12">
    <source>
        <dbReference type="EMBL" id="KAH6591683.1"/>
    </source>
</evidence>
<gene>
    <name evidence="12" type="ORF">BASA50_008540</name>
</gene>
<evidence type="ECO:0000256" key="4">
    <source>
        <dbReference type="ARBA" id="ARBA00012759"/>
    </source>
</evidence>
<dbReference type="EMBL" id="JAFCIX010000402">
    <property type="protein sequence ID" value="KAH6591683.1"/>
    <property type="molecule type" value="Genomic_DNA"/>
</dbReference>
<keyword evidence="5" id="KW-0645">Protease</keyword>
<feature type="domain" description="USP" evidence="11">
    <location>
        <begin position="121"/>
        <end position="598"/>
    </location>
</feature>
<comment type="catalytic activity">
    <reaction evidence="1">
        <text>Thiol-dependent hydrolysis of ester, thioester, amide, peptide and isopeptide bonds formed by the C-terminal Gly of ubiquitin (a 76-residue protein attached to proteins as an intracellular targeting signal).</text>
        <dbReference type="EC" id="3.4.19.12"/>
    </reaction>
</comment>
<sequence>MAHESTNTSQARRRSSSKSTQSVQQLAIMKLNQGSGAAHSSMAIHAMQPPPPIYPNHSDLELEHDACLRSFLEDNPHVLVSIDEFHLLKSLDLLPAMQFLHDIRDAVEGVSVPPSSSRLLLGMSNIGNSCYLDSLLFSMFSTGTAFDTLMNAPTLDSGDEPDYSIHRYLRFSLESSIRLIINCLRRGGLVSQMYILRFRKALGELGWFGSNSASASMQQDASELFLFLMDTLGAPFLPLQSEIFHGARSSCDDLRIFTERVIQLSIPSVAPHISVLFEDMLEDHFFSNLVHIERDSGGTLERPVLSFRNSTHVAVSSSTDSLPRTTLGPEPEKSKYIDGWQSSRVLPFLTPESESGDRSRNTPHLSNQSITIPFMIKRFSFDVRTGQSSRIGRRVYIPTEIPFGDFVVPSVRPQDACEAKMPSNHYCLRLRSILCHEGNGSRCGHYTSIVSKRPHCSTSLSAETEHSSTPSSSAASTLSSTTADAVVEPCVGVDLVDTLRPVSPFLKLTRSYTLGSMQTNGSHRSNASASDSSFTQPSRPGSTSSAVKEADLPEELQWMHFDDMRTSERVRVLRTSQKVADAFNYASLNAYMVFYELCLLDSPIFEAVYPFVVVPPRHKRSRRCTIL</sequence>
<dbReference type="Proteomes" id="UP001648503">
    <property type="component" value="Unassembled WGS sequence"/>
</dbReference>
<proteinExistence type="inferred from homology"/>
<name>A0ABQ8F6S0_9FUNG</name>
<dbReference type="PROSITE" id="PS50235">
    <property type="entry name" value="USP_3"/>
    <property type="match status" value="1"/>
</dbReference>
<keyword evidence="9" id="KW-0539">Nucleus</keyword>
<dbReference type="CDD" id="cd02257">
    <property type="entry name" value="Peptidase_C19"/>
    <property type="match status" value="1"/>
</dbReference>
<evidence type="ECO:0000256" key="1">
    <source>
        <dbReference type="ARBA" id="ARBA00000707"/>
    </source>
</evidence>
<evidence type="ECO:0000313" key="13">
    <source>
        <dbReference type="Proteomes" id="UP001648503"/>
    </source>
</evidence>
<evidence type="ECO:0000256" key="3">
    <source>
        <dbReference type="ARBA" id="ARBA00009085"/>
    </source>
</evidence>
<dbReference type="InterPro" id="IPR038765">
    <property type="entry name" value="Papain-like_cys_pep_sf"/>
</dbReference>
<evidence type="ECO:0000256" key="10">
    <source>
        <dbReference type="SAM" id="MobiDB-lite"/>
    </source>
</evidence>
<dbReference type="InterPro" id="IPR028889">
    <property type="entry name" value="USP"/>
</dbReference>
<feature type="compositionally biased region" description="Low complexity" evidence="10">
    <location>
        <begin position="522"/>
        <end position="533"/>
    </location>
</feature>
<dbReference type="Pfam" id="PF00443">
    <property type="entry name" value="UCH"/>
    <property type="match status" value="1"/>
</dbReference>